<proteinExistence type="predicted"/>
<sequence>MGGALVSCRPVPSLRFQSPSPQLISTEEDAKADSQGKSFYGYVYDHKDCSRRLLETCYDKRRDMRSLGCAKRVVGGAFSEHEDIFTEGENTIITRFIEAKNAYSSWMGMSISGGVRLRRAKMQKVVQPVIDAIRETFLHEIDLYLKHFAGVLSNRANILKWNLQKNNCQHFNEMLLKDLSITLFLHRVPKGFFDNENLRKEKIWPHPRYCLSFGADIDTPIALLRPQTRSIIWNFYHKKRDYCDIIEFGEMFRTKLCEMPTESWEVLDGIDDGDTRSMPLVDALWSIPRDSISILQTHLLRHSFRYSTEDGKALSELQWYENRLRIFHQLDVFLSLSGALVKTLLEESIEKQHLLPKATFMNATTFGTLHATEKFRTPRVFGYELPIISFLSGRERDWNKRAIEHNFRKLRKKVS</sequence>
<evidence type="ECO:0000313" key="2">
    <source>
        <dbReference type="Proteomes" id="UP000799324"/>
    </source>
</evidence>
<name>A0A6A6TPL8_9PLEO</name>
<organism evidence="1 2">
    <name type="scientific">Lophiostoma macrostomum CBS 122681</name>
    <dbReference type="NCBI Taxonomy" id="1314788"/>
    <lineage>
        <taxon>Eukaryota</taxon>
        <taxon>Fungi</taxon>
        <taxon>Dikarya</taxon>
        <taxon>Ascomycota</taxon>
        <taxon>Pezizomycotina</taxon>
        <taxon>Dothideomycetes</taxon>
        <taxon>Pleosporomycetidae</taxon>
        <taxon>Pleosporales</taxon>
        <taxon>Lophiostomataceae</taxon>
        <taxon>Lophiostoma</taxon>
    </lineage>
</organism>
<dbReference type="Proteomes" id="UP000799324">
    <property type="component" value="Unassembled WGS sequence"/>
</dbReference>
<dbReference type="AlphaFoldDB" id="A0A6A6TPL8"/>
<reference evidence="1" key="1">
    <citation type="journal article" date="2020" name="Stud. Mycol.">
        <title>101 Dothideomycetes genomes: a test case for predicting lifestyles and emergence of pathogens.</title>
        <authorList>
            <person name="Haridas S."/>
            <person name="Albert R."/>
            <person name="Binder M."/>
            <person name="Bloem J."/>
            <person name="Labutti K."/>
            <person name="Salamov A."/>
            <person name="Andreopoulos B."/>
            <person name="Baker S."/>
            <person name="Barry K."/>
            <person name="Bills G."/>
            <person name="Bluhm B."/>
            <person name="Cannon C."/>
            <person name="Castanera R."/>
            <person name="Culley D."/>
            <person name="Daum C."/>
            <person name="Ezra D."/>
            <person name="Gonzalez J."/>
            <person name="Henrissat B."/>
            <person name="Kuo A."/>
            <person name="Liang C."/>
            <person name="Lipzen A."/>
            <person name="Lutzoni F."/>
            <person name="Magnuson J."/>
            <person name="Mondo S."/>
            <person name="Nolan M."/>
            <person name="Ohm R."/>
            <person name="Pangilinan J."/>
            <person name="Park H.-J."/>
            <person name="Ramirez L."/>
            <person name="Alfaro M."/>
            <person name="Sun H."/>
            <person name="Tritt A."/>
            <person name="Yoshinaga Y."/>
            <person name="Zwiers L.-H."/>
            <person name="Turgeon B."/>
            <person name="Goodwin S."/>
            <person name="Spatafora J."/>
            <person name="Crous P."/>
            <person name="Grigoriev I."/>
        </authorList>
    </citation>
    <scope>NUCLEOTIDE SEQUENCE</scope>
    <source>
        <strain evidence="1">CBS 122681</strain>
    </source>
</reference>
<accession>A0A6A6TPL8</accession>
<protein>
    <submittedName>
        <fullName evidence="1">Uncharacterized protein</fullName>
    </submittedName>
</protein>
<dbReference type="OrthoDB" id="4455544at2759"/>
<gene>
    <name evidence="1" type="ORF">K491DRAFT_477552</name>
</gene>
<evidence type="ECO:0000313" key="1">
    <source>
        <dbReference type="EMBL" id="KAF2661127.1"/>
    </source>
</evidence>
<dbReference type="EMBL" id="MU004295">
    <property type="protein sequence ID" value="KAF2661127.1"/>
    <property type="molecule type" value="Genomic_DNA"/>
</dbReference>
<keyword evidence="2" id="KW-1185">Reference proteome</keyword>